<keyword evidence="1" id="KW-0812">Transmembrane</keyword>
<sequence>MKKLIYSTFAKSIKYLKEKDKIWYVETIISAFLSKFGINNFIIRLLFNVVILQILELLKLYCKEEEMFLYAKNNKRTKK</sequence>
<gene>
    <name evidence="2" type="ORF">DXB99_02850</name>
</gene>
<comment type="caution">
    <text evidence="2">The sequence shown here is derived from an EMBL/GenBank/DDBJ whole genome shotgun (WGS) entry which is preliminary data.</text>
</comment>
<keyword evidence="1" id="KW-0472">Membrane</keyword>
<dbReference type="Proteomes" id="UP000260758">
    <property type="component" value="Unassembled WGS sequence"/>
</dbReference>
<name>A0A3E4YL44_9FIRM</name>
<evidence type="ECO:0000313" key="3">
    <source>
        <dbReference type="Proteomes" id="UP000260758"/>
    </source>
</evidence>
<dbReference type="EMBL" id="QSTP01000001">
    <property type="protein sequence ID" value="RGM75479.1"/>
    <property type="molecule type" value="Genomic_DNA"/>
</dbReference>
<proteinExistence type="predicted"/>
<reference evidence="2 3" key="1">
    <citation type="submission" date="2018-08" db="EMBL/GenBank/DDBJ databases">
        <title>A genome reference for cultivated species of the human gut microbiota.</title>
        <authorList>
            <person name="Zou Y."/>
            <person name="Xue W."/>
            <person name="Luo G."/>
        </authorList>
    </citation>
    <scope>NUCLEOTIDE SEQUENCE [LARGE SCALE GENOMIC DNA]</scope>
    <source>
        <strain evidence="2 3">OM07-13</strain>
    </source>
</reference>
<evidence type="ECO:0000313" key="2">
    <source>
        <dbReference type="EMBL" id="RGM75479.1"/>
    </source>
</evidence>
<organism evidence="2 3">
    <name type="scientific">Agathobacter rectalis</name>
    <dbReference type="NCBI Taxonomy" id="39491"/>
    <lineage>
        <taxon>Bacteria</taxon>
        <taxon>Bacillati</taxon>
        <taxon>Bacillota</taxon>
        <taxon>Clostridia</taxon>
        <taxon>Lachnospirales</taxon>
        <taxon>Lachnospiraceae</taxon>
        <taxon>Agathobacter</taxon>
    </lineage>
</organism>
<dbReference type="AlphaFoldDB" id="A0A3E4YL44"/>
<keyword evidence="1" id="KW-1133">Transmembrane helix</keyword>
<evidence type="ECO:0000256" key="1">
    <source>
        <dbReference type="SAM" id="Phobius"/>
    </source>
</evidence>
<protein>
    <submittedName>
        <fullName evidence="2">Uncharacterized protein</fullName>
    </submittedName>
</protein>
<accession>A0A3E4YL44</accession>
<feature type="transmembrane region" description="Helical" evidence="1">
    <location>
        <begin position="44"/>
        <end position="62"/>
    </location>
</feature>
<dbReference type="RefSeq" id="WP_117718238.1">
    <property type="nucleotide sequence ID" value="NZ_QSTP01000001.1"/>
</dbReference>